<dbReference type="Pfam" id="PF11838">
    <property type="entry name" value="ERAP1_C"/>
    <property type="match status" value="1"/>
</dbReference>
<dbReference type="InterPro" id="IPR024571">
    <property type="entry name" value="ERAP1-like_C_dom"/>
</dbReference>
<organism evidence="2 3">
    <name type="scientific">Parelaphostrongylus tenuis</name>
    <name type="common">Meningeal worm</name>
    <dbReference type="NCBI Taxonomy" id="148309"/>
    <lineage>
        <taxon>Eukaryota</taxon>
        <taxon>Metazoa</taxon>
        <taxon>Ecdysozoa</taxon>
        <taxon>Nematoda</taxon>
        <taxon>Chromadorea</taxon>
        <taxon>Rhabditida</taxon>
        <taxon>Rhabditina</taxon>
        <taxon>Rhabditomorpha</taxon>
        <taxon>Strongyloidea</taxon>
        <taxon>Metastrongylidae</taxon>
        <taxon>Parelaphostrongylus</taxon>
    </lineage>
</organism>
<dbReference type="Proteomes" id="UP001196413">
    <property type="component" value="Unassembled WGS sequence"/>
</dbReference>
<protein>
    <recommendedName>
        <fullName evidence="1">ERAP1-like C-terminal domain-containing protein</fullName>
    </recommendedName>
</protein>
<comment type="caution">
    <text evidence="2">The sequence shown here is derived from an EMBL/GenBank/DDBJ whole genome shotgun (WGS) entry which is preliminary data.</text>
</comment>
<reference evidence="2" key="1">
    <citation type="submission" date="2021-06" db="EMBL/GenBank/DDBJ databases">
        <title>Parelaphostrongylus tenuis whole genome reference sequence.</title>
        <authorList>
            <person name="Garwood T.J."/>
            <person name="Larsen P.A."/>
            <person name="Fountain-Jones N.M."/>
            <person name="Garbe J.R."/>
            <person name="Macchietto M.G."/>
            <person name="Kania S.A."/>
            <person name="Gerhold R.W."/>
            <person name="Richards J.E."/>
            <person name="Wolf T.M."/>
        </authorList>
    </citation>
    <scope>NUCLEOTIDE SEQUENCE</scope>
    <source>
        <strain evidence="2">MNPRO001-30</strain>
        <tissue evidence="2">Meninges</tissue>
    </source>
</reference>
<gene>
    <name evidence="2" type="ORF">KIN20_020986</name>
</gene>
<sequence length="110" mass="12753">MLLFYGASVSRVGQEFLWNYFKENMPELATKFGGVGSCLFQRCLKLAIERQCREEFAQEVENFFCHNLNSEDLQILERPIKQATESVRLNKFLLESNITDVDGFLTSRGF</sequence>
<evidence type="ECO:0000313" key="2">
    <source>
        <dbReference type="EMBL" id="KAJ1361680.1"/>
    </source>
</evidence>
<proteinExistence type="predicted"/>
<keyword evidence="3" id="KW-1185">Reference proteome</keyword>
<dbReference type="Gene3D" id="1.25.50.20">
    <property type="match status" value="1"/>
</dbReference>
<feature type="domain" description="ERAP1-like C-terminal" evidence="1">
    <location>
        <begin position="4"/>
        <end position="88"/>
    </location>
</feature>
<accession>A0AAD5MNA1</accession>
<name>A0AAD5MNA1_PARTN</name>
<dbReference type="EMBL" id="JAHQIW010004255">
    <property type="protein sequence ID" value="KAJ1361680.1"/>
    <property type="molecule type" value="Genomic_DNA"/>
</dbReference>
<evidence type="ECO:0000313" key="3">
    <source>
        <dbReference type="Proteomes" id="UP001196413"/>
    </source>
</evidence>
<dbReference type="AlphaFoldDB" id="A0AAD5MNA1"/>
<evidence type="ECO:0000259" key="1">
    <source>
        <dbReference type="Pfam" id="PF11838"/>
    </source>
</evidence>